<dbReference type="AlphaFoldDB" id="M1VBW4"/>
<feature type="region of interest" description="Disordered" evidence="1">
    <location>
        <begin position="38"/>
        <end position="61"/>
    </location>
</feature>
<dbReference type="OrthoDB" id="10522777at2759"/>
<dbReference type="HOGENOM" id="CLU_1130476_0_0_1"/>
<dbReference type="Proteomes" id="UP000007014">
    <property type="component" value="Chromosome 19"/>
</dbReference>
<evidence type="ECO:0008006" key="4">
    <source>
        <dbReference type="Google" id="ProtNLM"/>
    </source>
</evidence>
<feature type="compositionally biased region" description="Polar residues" evidence="1">
    <location>
        <begin position="44"/>
        <end position="53"/>
    </location>
</feature>
<proteinExistence type="predicted"/>
<reference evidence="2 3" key="2">
    <citation type="journal article" date="2007" name="BMC Biol.">
        <title>A 100%-complete sequence reveals unusually simple genomic features in the hot-spring red alga Cyanidioschyzon merolae.</title>
        <authorList>
            <person name="Nozaki H."/>
            <person name="Takano H."/>
            <person name="Misumi O."/>
            <person name="Terasawa K."/>
            <person name="Matsuzaki M."/>
            <person name="Maruyama S."/>
            <person name="Nishida K."/>
            <person name="Yagisawa F."/>
            <person name="Yoshida Y."/>
            <person name="Fujiwara T."/>
            <person name="Takio S."/>
            <person name="Tamura K."/>
            <person name="Chung S.J."/>
            <person name="Nakamura S."/>
            <person name="Kuroiwa H."/>
            <person name="Tanaka K."/>
            <person name="Sato N."/>
            <person name="Kuroiwa T."/>
        </authorList>
    </citation>
    <scope>NUCLEOTIDE SEQUENCE [LARGE SCALE GENOMIC DNA]</scope>
    <source>
        <strain evidence="2 3">10D</strain>
    </source>
</reference>
<name>M1VBW4_CYAM1</name>
<evidence type="ECO:0000256" key="1">
    <source>
        <dbReference type="SAM" id="MobiDB-lite"/>
    </source>
</evidence>
<evidence type="ECO:0000313" key="3">
    <source>
        <dbReference type="Proteomes" id="UP000007014"/>
    </source>
</evidence>
<sequence length="246" mass="26848">MIRALYLISYYTRGILYGSIFGDFPAGKAARPAHSALGVERRTSGNLTPTRQASDAGERSAPGTAHILSARLSPLELNERLLRTLEELLPPVWAQLGLSEAAADREQVLRLEDYTILVRRLGDVVAVIIGEREHESLLLLEFGQRFEQCLRRTLHLEGGSVLPFTASQARSNVATTLEPPLLSSGTSEEAQNGTSVGYLGAGVDNHQKLEQILVERYEELCHIIATMVSEAGIVNTMDPETVSSLV</sequence>
<evidence type="ECO:0000313" key="2">
    <source>
        <dbReference type="EMBL" id="BAM82874.1"/>
    </source>
</evidence>
<dbReference type="Gramene" id="CMS283CT">
    <property type="protein sequence ID" value="CMS283CT"/>
    <property type="gene ID" value="CMS283C"/>
</dbReference>
<dbReference type="RefSeq" id="XP_005538910.1">
    <property type="nucleotide sequence ID" value="XM_005538853.1"/>
</dbReference>
<organism evidence="2 3">
    <name type="scientific">Cyanidioschyzon merolae (strain NIES-3377 / 10D)</name>
    <name type="common">Unicellular red alga</name>
    <dbReference type="NCBI Taxonomy" id="280699"/>
    <lineage>
        <taxon>Eukaryota</taxon>
        <taxon>Rhodophyta</taxon>
        <taxon>Bangiophyceae</taxon>
        <taxon>Cyanidiales</taxon>
        <taxon>Cyanidiaceae</taxon>
        <taxon>Cyanidioschyzon</taxon>
    </lineage>
</organism>
<keyword evidence="3" id="KW-1185">Reference proteome</keyword>
<dbReference type="Gene3D" id="3.30.450.60">
    <property type="match status" value="1"/>
</dbReference>
<dbReference type="KEGG" id="cme:CYME_CMS283C"/>
<protein>
    <recommendedName>
        <fullName evidence="4">Coatomer subunit zeta</fullName>
    </recommendedName>
</protein>
<dbReference type="GeneID" id="16997182"/>
<dbReference type="EMBL" id="AP006501">
    <property type="protein sequence ID" value="BAM82874.1"/>
    <property type="molecule type" value="Genomic_DNA"/>
</dbReference>
<gene>
    <name evidence="2" type="ORF">CYME_CMS283C</name>
</gene>
<accession>M1VBW4</accession>
<reference evidence="2 3" key="1">
    <citation type="journal article" date="2004" name="Nature">
        <title>Genome sequence of the ultrasmall unicellular red alga Cyanidioschyzon merolae 10D.</title>
        <authorList>
            <person name="Matsuzaki M."/>
            <person name="Misumi O."/>
            <person name="Shin-i T."/>
            <person name="Maruyama S."/>
            <person name="Takahara M."/>
            <person name="Miyagishima S."/>
            <person name="Mori T."/>
            <person name="Nishida K."/>
            <person name="Yagisawa F."/>
            <person name="Nishida K."/>
            <person name="Yoshida Y."/>
            <person name="Nishimura Y."/>
            <person name="Nakao S."/>
            <person name="Kobayashi T."/>
            <person name="Momoyama Y."/>
            <person name="Higashiyama T."/>
            <person name="Minoda A."/>
            <person name="Sano M."/>
            <person name="Nomoto H."/>
            <person name="Oishi K."/>
            <person name="Hayashi H."/>
            <person name="Ohta F."/>
            <person name="Nishizaka S."/>
            <person name="Haga S."/>
            <person name="Miura S."/>
            <person name="Morishita T."/>
            <person name="Kabeya Y."/>
            <person name="Terasawa K."/>
            <person name="Suzuki Y."/>
            <person name="Ishii Y."/>
            <person name="Asakawa S."/>
            <person name="Takano H."/>
            <person name="Ohta N."/>
            <person name="Kuroiwa H."/>
            <person name="Tanaka K."/>
            <person name="Shimizu N."/>
            <person name="Sugano S."/>
            <person name="Sato N."/>
            <person name="Nozaki H."/>
            <person name="Ogasawara N."/>
            <person name="Kohara Y."/>
            <person name="Kuroiwa T."/>
        </authorList>
    </citation>
    <scope>NUCLEOTIDE SEQUENCE [LARGE SCALE GENOMIC DNA]</scope>
    <source>
        <strain evidence="2 3">10D</strain>
    </source>
</reference>